<gene>
    <name evidence="8" type="ORF">DV711_00850</name>
</gene>
<feature type="transmembrane region" description="Helical" evidence="6">
    <location>
        <begin position="21"/>
        <end position="44"/>
    </location>
</feature>
<dbReference type="InterPro" id="IPR020846">
    <property type="entry name" value="MFS_dom"/>
</dbReference>
<feature type="transmembrane region" description="Helical" evidence="6">
    <location>
        <begin position="271"/>
        <end position="293"/>
    </location>
</feature>
<sequence>MSQNNYAQASWHDLFSGRNAALALVLSGGVALHAINIYLSTTILPTVVADIGGREFYAWNTTLFVVASIIGAALSSKLLHGFGARTAYLSAAALLFAGSLIAALSPNIGQMLLGRTVQGLGGGIMVSLGYGVVALVFEERLWQRAFALVSGMWGVATLFGPAIGGIFAELGIWRFAFGVMLPVIIVYAIAVVKLLPQTQTTEDADRLALPQLVLLSGAIMAIATASIFADLTLNALALLMACGLIALLIRVEHRASIRLLPRAALIPSSRLFATFATMALLLFGTSSGVFMPYFLQHLHGQTPLIAGYLAALTAVGWTAAELLSARYHGRRADRAIRLGPCFSVTGLIGLVFLVPLGSSGLSPTLVLICGSLILVGFGIGFCWPHLATLVFKLTADEDHHLASSSMTSITMFASAFGASVAGMIANLTGFSRAESSLMLADSAFWLQSLFALIVSFTLFSAAAVVRQSDHRPSASPQPQPQPQPQQEREVAR</sequence>
<dbReference type="AlphaFoldDB" id="A0A369WQ11"/>
<proteinExistence type="predicted"/>
<evidence type="ECO:0000256" key="2">
    <source>
        <dbReference type="ARBA" id="ARBA00022692"/>
    </source>
</evidence>
<feature type="transmembrane region" description="Helical" evidence="6">
    <location>
        <begin position="365"/>
        <end position="391"/>
    </location>
</feature>
<dbReference type="Gene3D" id="1.20.1720.10">
    <property type="entry name" value="Multidrug resistance protein D"/>
    <property type="match status" value="1"/>
</dbReference>
<feature type="transmembrane region" description="Helical" evidence="6">
    <location>
        <begin position="86"/>
        <end position="105"/>
    </location>
</feature>
<dbReference type="PANTHER" id="PTHR23501">
    <property type="entry name" value="MAJOR FACILITATOR SUPERFAMILY"/>
    <property type="match status" value="1"/>
</dbReference>
<accession>A0A369WQ11</accession>
<feature type="transmembrane region" description="Helical" evidence="6">
    <location>
        <begin position="235"/>
        <end position="251"/>
    </location>
</feature>
<keyword evidence="2 6" id="KW-0812">Transmembrane</keyword>
<feature type="transmembrane region" description="Helical" evidence="6">
    <location>
        <begin position="146"/>
        <end position="167"/>
    </location>
</feature>
<evidence type="ECO:0000259" key="7">
    <source>
        <dbReference type="PROSITE" id="PS50850"/>
    </source>
</evidence>
<feature type="transmembrane region" description="Helical" evidence="6">
    <location>
        <begin position="117"/>
        <end position="137"/>
    </location>
</feature>
<organism evidence="8 9">
    <name type="scientific">Motiliproteus coralliicola</name>
    <dbReference type="NCBI Taxonomy" id="2283196"/>
    <lineage>
        <taxon>Bacteria</taxon>
        <taxon>Pseudomonadati</taxon>
        <taxon>Pseudomonadota</taxon>
        <taxon>Gammaproteobacteria</taxon>
        <taxon>Oceanospirillales</taxon>
        <taxon>Oceanospirillaceae</taxon>
        <taxon>Motiliproteus</taxon>
    </lineage>
</organism>
<feature type="transmembrane region" description="Helical" evidence="6">
    <location>
        <begin position="56"/>
        <end position="74"/>
    </location>
</feature>
<evidence type="ECO:0000256" key="6">
    <source>
        <dbReference type="SAM" id="Phobius"/>
    </source>
</evidence>
<evidence type="ECO:0000313" key="8">
    <source>
        <dbReference type="EMBL" id="RDE24178.1"/>
    </source>
</evidence>
<feature type="transmembrane region" description="Helical" evidence="6">
    <location>
        <begin position="305"/>
        <end position="323"/>
    </location>
</feature>
<keyword evidence="9" id="KW-1185">Reference proteome</keyword>
<dbReference type="Pfam" id="PF07690">
    <property type="entry name" value="MFS_1"/>
    <property type="match status" value="1"/>
</dbReference>
<dbReference type="EMBL" id="QQOH01000001">
    <property type="protein sequence ID" value="RDE24178.1"/>
    <property type="molecule type" value="Genomic_DNA"/>
</dbReference>
<comment type="subcellular location">
    <subcellularLocation>
        <location evidence="1">Membrane</location>
        <topology evidence="1">Multi-pass membrane protein</topology>
    </subcellularLocation>
</comment>
<feature type="domain" description="Major facilitator superfamily (MFS) profile" evidence="7">
    <location>
        <begin position="22"/>
        <end position="466"/>
    </location>
</feature>
<dbReference type="InterPro" id="IPR036259">
    <property type="entry name" value="MFS_trans_sf"/>
</dbReference>
<name>A0A369WQ11_9GAMM</name>
<dbReference type="Gene3D" id="1.20.1250.20">
    <property type="entry name" value="MFS general substrate transporter like domains"/>
    <property type="match status" value="1"/>
</dbReference>
<dbReference type="Proteomes" id="UP000253769">
    <property type="component" value="Unassembled WGS sequence"/>
</dbReference>
<feature type="transmembrane region" description="Helical" evidence="6">
    <location>
        <begin position="403"/>
        <end position="424"/>
    </location>
</feature>
<dbReference type="SUPFAM" id="SSF103473">
    <property type="entry name" value="MFS general substrate transporter"/>
    <property type="match status" value="1"/>
</dbReference>
<dbReference type="PANTHER" id="PTHR23501:SF154">
    <property type="entry name" value="MULTIDRUG-EFFLUX TRANSPORTER RV1634-RELATED"/>
    <property type="match status" value="1"/>
</dbReference>
<reference evidence="8 9" key="1">
    <citation type="submission" date="2018-07" db="EMBL/GenBank/DDBJ databases">
        <title>Motiliproteus coralliicola sp. nov., a bacterium isolated from Coral.</title>
        <authorList>
            <person name="Wang G."/>
        </authorList>
    </citation>
    <scope>NUCLEOTIDE SEQUENCE [LARGE SCALE GENOMIC DNA]</scope>
    <source>
        <strain evidence="8 9">C34</strain>
    </source>
</reference>
<feature type="transmembrane region" description="Helical" evidence="6">
    <location>
        <begin position="335"/>
        <end position="353"/>
    </location>
</feature>
<feature type="transmembrane region" description="Helical" evidence="6">
    <location>
        <begin position="207"/>
        <end position="229"/>
    </location>
</feature>
<feature type="transmembrane region" description="Helical" evidence="6">
    <location>
        <begin position="444"/>
        <end position="465"/>
    </location>
</feature>
<dbReference type="GO" id="GO:0005886">
    <property type="term" value="C:plasma membrane"/>
    <property type="evidence" value="ECO:0007669"/>
    <property type="project" value="TreeGrafter"/>
</dbReference>
<keyword evidence="4 6" id="KW-0472">Membrane</keyword>
<evidence type="ECO:0000256" key="5">
    <source>
        <dbReference type="SAM" id="MobiDB-lite"/>
    </source>
</evidence>
<evidence type="ECO:0000256" key="3">
    <source>
        <dbReference type="ARBA" id="ARBA00022989"/>
    </source>
</evidence>
<dbReference type="OrthoDB" id="9812221at2"/>
<evidence type="ECO:0000256" key="1">
    <source>
        <dbReference type="ARBA" id="ARBA00004141"/>
    </source>
</evidence>
<comment type="caution">
    <text evidence="8">The sequence shown here is derived from an EMBL/GenBank/DDBJ whole genome shotgun (WGS) entry which is preliminary data.</text>
</comment>
<keyword evidence="3 6" id="KW-1133">Transmembrane helix</keyword>
<feature type="region of interest" description="Disordered" evidence="5">
    <location>
        <begin position="469"/>
        <end position="492"/>
    </location>
</feature>
<dbReference type="InterPro" id="IPR011701">
    <property type="entry name" value="MFS"/>
</dbReference>
<protein>
    <submittedName>
        <fullName evidence="8">MFS transporter</fullName>
    </submittedName>
</protein>
<evidence type="ECO:0000313" key="9">
    <source>
        <dbReference type="Proteomes" id="UP000253769"/>
    </source>
</evidence>
<dbReference type="PROSITE" id="PS50850">
    <property type="entry name" value="MFS"/>
    <property type="match status" value="1"/>
</dbReference>
<dbReference type="RefSeq" id="WP_114693763.1">
    <property type="nucleotide sequence ID" value="NZ_QQOH01000001.1"/>
</dbReference>
<feature type="transmembrane region" description="Helical" evidence="6">
    <location>
        <begin position="173"/>
        <end position="195"/>
    </location>
</feature>
<evidence type="ECO:0000256" key="4">
    <source>
        <dbReference type="ARBA" id="ARBA00023136"/>
    </source>
</evidence>
<dbReference type="GO" id="GO:0022857">
    <property type="term" value="F:transmembrane transporter activity"/>
    <property type="evidence" value="ECO:0007669"/>
    <property type="project" value="InterPro"/>
</dbReference>